<dbReference type="PANTHER" id="PTHR30273:SF2">
    <property type="entry name" value="PROTEIN FECR"/>
    <property type="match status" value="1"/>
</dbReference>
<dbReference type="EMBL" id="JAINVV010000012">
    <property type="protein sequence ID" value="MBY8825587.1"/>
    <property type="molecule type" value="Genomic_DNA"/>
</dbReference>
<dbReference type="RefSeq" id="WP_222992683.1">
    <property type="nucleotide sequence ID" value="NZ_JAINVV010000012.1"/>
</dbReference>
<proteinExistence type="predicted"/>
<dbReference type="Gene3D" id="2.60.120.1440">
    <property type="match status" value="1"/>
</dbReference>
<dbReference type="InterPro" id="IPR012373">
    <property type="entry name" value="Ferrdict_sens_TM"/>
</dbReference>
<accession>A0ABS7PZ18</accession>
<keyword evidence="4" id="KW-1185">Reference proteome</keyword>
<dbReference type="Proteomes" id="UP000706039">
    <property type="component" value="Unassembled WGS sequence"/>
</dbReference>
<evidence type="ECO:0000259" key="2">
    <source>
        <dbReference type="Pfam" id="PF04773"/>
    </source>
</evidence>
<evidence type="ECO:0000313" key="4">
    <source>
        <dbReference type="Proteomes" id="UP000706039"/>
    </source>
</evidence>
<protein>
    <submittedName>
        <fullName evidence="3">FecR domain-containing protein</fullName>
    </submittedName>
</protein>
<feature type="domain" description="FecR protein" evidence="2">
    <location>
        <begin position="103"/>
        <end position="196"/>
    </location>
</feature>
<sequence length="316" mass="34211">MSLSAREIEAEAARFVVRIEQEGRTPALEAEIEAWIGTDTRRRGALLQAEAAWLMLGDAGDVRAVGVPPLARRQLPRRALLAGVAGALAASFAGAMFLFLGGDDYETAVGEIRRVPLADGSIASINSDTRLAISFEKTARTADLTRGETWFQVAKDSRRPFTVEAGRVRVRAVGTAFSVRRREGGADVMVTEGVVETWVEGAEGHRVRLAAGERAFVSDDAAIRKEPPSAGEIDRALAWRSGRIDLSGESLDVAVAEFNRYNARKLVVTHRALGREPLYGMFRTDDPEAFAASVEASTDALVVERTPDRIVIGPRP</sequence>
<evidence type="ECO:0000256" key="1">
    <source>
        <dbReference type="SAM" id="Phobius"/>
    </source>
</evidence>
<gene>
    <name evidence="3" type="ORF">K7G82_25015</name>
</gene>
<dbReference type="PIRSF" id="PIRSF018266">
    <property type="entry name" value="FecR"/>
    <property type="match status" value="1"/>
</dbReference>
<dbReference type="Pfam" id="PF04773">
    <property type="entry name" value="FecR"/>
    <property type="match status" value="1"/>
</dbReference>
<feature type="transmembrane region" description="Helical" evidence="1">
    <location>
        <begin position="79"/>
        <end position="100"/>
    </location>
</feature>
<keyword evidence="1" id="KW-0472">Membrane</keyword>
<keyword evidence="1" id="KW-1133">Transmembrane helix</keyword>
<comment type="caution">
    <text evidence="3">The sequence shown here is derived from an EMBL/GenBank/DDBJ whole genome shotgun (WGS) entry which is preliminary data.</text>
</comment>
<dbReference type="PANTHER" id="PTHR30273">
    <property type="entry name" value="PERIPLASMIC SIGNAL SENSOR AND SIGMA FACTOR ACTIVATOR FECR-RELATED"/>
    <property type="match status" value="1"/>
</dbReference>
<reference evidence="3 4" key="1">
    <citation type="submission" date="2021-08" db="EMBL/GenBank/DDBJ databases">
        <authorList>
            <person name="Tuo L."/>
        </authorList>
    </citation>
    <scope>NUCLEOTIDE SEQUENCE [LARGE SCALE GENOMIC DNA]</scope>
    <source>
        <strain evidence="3 4">JCM 31229</strain>
    </source>
</reference>
<dbReference type="InterPro" id="IPR006860">
    <property type="entry name" value="FecR"/>
</dbReference>
<organism evidence="3 4">
    <name type="scientific">Sphingomonas colocasiae</name>
    <dbReference type="NCBI Taxonomy" id="1848973"/>
    <lineage>
        <taxon>Bacteria</taxon>
        <taxon>Pseudomonadati</taxon>
        <taxon>Pseudomonadota</taxon>
        <taxon>Alphaproteobacteria</taxon>
        <taxon>Sphingomonadales</taxon>
        <taxon>Sphingomonadaceae</taxon>
        <taxon>Sphingomonas</taxon>
    </lineage>
</organism>
<evidence type="ECO:0000313" key="3">
    <source>
        <dbReference type="EMBL" id="MBY8825587.1"/>
    </source>
</evidence>
<keyword evidence="1" id="KW-0812">Transmembrane</keyword>
<name>A0ABS7PZ18_9SPHN</name>